<evidence type="ECO:0000256" key="3">
    <source>
        <dbReference type="ARBA" id="ARBA00022692"/>
    </source>
</evidence>
<evidence type="ECO:0000256" key="1">
    <source>
        <dbReference type="ARBA" id="ARBA00004651"/>
    </source>
</evidence>
<dbReference type="GO" id="GO:0015744">
    <property type="term" value="P:succinate transport"/>
    <property type="evidence" value="ECO:0007669"/>
    <property type="project" value="TreeGrafter"/>
</dbReference>
<dbReference type="STRING" id="1042163.BRLA_c000900"/>
<dbReference type="PANTHER" id="PTHR34390:SF2">
    <property type="entry name" value="SUCCINATE TRANSPORTER SUBUNIT YJJP-RELATED"/>
    <property type="match status" value="1"/>
</dbReference>
<reference evidence="9 10" key="1">
    <citation type="journal article" date="2011" name="J. Bacteriol.">
        <title>Genome sequence of Brevibacillus laterosporus LMG 15441, a pathogen of invertebrates.</title>
        <authorList>
            <person name="Djukic M."/>
            <person name="Poehlein A."/>
            <person name="Thurmer A."/>
            <person name="Daniel R."/>
        </authorList>
    </citation>
    <scope>NUCLEOTIDE SEQUENCE [LARGE SCALE GENOMIC DNA]</scope>
    <source>
        <strain evidence="9 10">LMG 15441</strain>
    </source>
</reference>
<dbReference type="AlphaFoldDB" id="A0A075R4F0"/>
<feature type="transmembrane region" description="Helical" evidence="7">
    <location>
        <begin position="142"/>
        <end position="160"/>
    </location>
</feature>
<feature type="transmembrane region" description="Helical" evidence="7">
    <location>
        <begin position="119"/>
        <end position="136"/>
    </location>
</feature>
<feature type="transmembrane region" description="Helical" evidence="7">
    <location>
        <begin position="167"/>
        <end position="188"/>
    </location>
</feature>
<keyword evidence="5 7" id="KW-0472">Membrane</keyword>
<comment type="subcellular location">
    <subcellularLocation>
        <location evidence="1">Cell membrane</location>
        <topology evidence="1">Multi-pass membrane protein</topology>
    </subcellularLocation>
</comment>
<organism evidence="9 10">
    <name type="scientific">Brevibacillus laterosporus LMG 15441</name>
    <dbReference type="NCBI Taxonomy" id="1042163"/>
    <lineage>
        <taxon>Bacteria</taxon>
        <taxon>Bacillati</taxon>
        <taxon>Bacillota</taxon>
        <taxon>Bacilli</taxon>
        <taxon>Bacillales</taxon>
        <taxon>Paenibacillaceae</taxon>
        <taxon>Brevibacillus</taxon>
    </lineage>
</organism>
<evidence type="ECO:0000256" key="6">
    <source>
        <dbReference type="ARBA" id="ARBA00034125"/>
    </source>
</evidence>
<sequence>MTSNNYVMETCLLAGEIMIRNGAETYRVEETMTHIAHAAGMKSVHSSVTTTSITFSFKDNNGVDRTRMIRMRDRTINLNKVTLVNQVSRHFVSGEITLDEAHIQLEEIQRMRFQFSDRVLNLAAGIGSGSFAVLIGGTFLDFFPSAIAGAIVFASANYLYRFLKIPFFAELSASFLGGMFTLIASWLFPNHLHLGVMIIGAMIPLFPGVALTNSVRDLMAGDLVAGMARGVEAGLTALAVAVAAAAVLSL</sequence>
<feature type="domain" description="Threonine/serine exporter-like N-terminal" evidence="8">
    <location>
        <begin position="10"/>
        <end position="250"/>
    </location>
</feature>
<dbReference type="InterPro" id="IPR010619">
    <property type="entry name" value="ThrE-like_N"/>
</dbReference>
<gene>
    <name evidence="9" type="primary">yjjP</name>
    <name evidence="9" type="ORF">BRLA_c000900</name>
</gene>
<dbReference type="KEGG" id="blr:BRLA_c000900"/>
<dbReference type="Proteomes" id="UP000005850">
    <property type="component" value="Chromosome"/>
</dbReference>
<dbReference type="GO" id="GO:0005886">
    <property type="term" value="C:plasma membrane"/>
    <property type="evidence" value="ECO:0007669"/>
    <property type="project" value="UniProtKB-SubCell"/>
</dbReference>
<evidence type="ECO:0000259" key="8">
    <source>
        <dbReference type="Pfam" id="PF06738"/>
    </source>
</evidence>
<comment type="similarity">
    <text evidence="6">Belongs to the ThrE exporter (TC 2.A.79) family.</text>
</comment>
<dbReference type="PANTHER" id="PTHR34390">
    <property type="entry name" value="UPF0442 PROTEIN YJJB-RELATED"/>
    <property type="match status" value="1"/>
</dbReference>
<accession>A0A075R4F0</accession>
<keyword evidence="10" id="KW-1185">Reference proteome</keyword>
<dbReference type="InterPro" id="IPR050539">
    <property type="entry name" value="ThrE_Dicarb/AminoAcid_Exp"/>
</dbReference>
<evidence type="ECO:0000256" key="7">
    <source>
        <dbReference type="SAM" id="Phobius"/>
    </source>
</evidence>
<keyword evidence="4 7" id="KW-1133">Transmembrane helix</keyword>
<dbReference type="EMBL" id="CP007806">
    <property type="protein sequence ID" value="AIG24505.1"/>
    <property type="molecule type" value="Genomic_DNA"/>
</dbReference>
<dbReference type="RefSeq" id="WP_003333889.1">
    <property type="nucleotide sequence ID" value="NZ_CP007806.1"/>
</dbReference>
<evidence type="ECO:0000313" key="10">
    <source>
        <dbReference type="Proteomes" id="UP000005850"/>
    </source>
</evidence>
<evidence type="ECO:0000256" key="2">
    <source>
        <dbReference type="ARBA" id="ARBA00022475"/>
    </source>
</evidence>
<feature type="transmembrane region" description="Helical" evidence="7">
    <location>
        <begin position="194"/>
        <end position="215"/>
    </location>
</feature>
<proteinExistence type="inferred from homology"/>
<evidence type="ECO:0000256" key="4">
    <source>
        <dbReference type="ARBA" id="ARBA00022989"/>
    </source>
</evidence>
<keyword evidence="3 7" id="KW-0812">Transmembrane</keyword>
<evidence type="ECO:0000313" key="9">
    <source>
        <dbReference type="EMBL" id="AIG24505.1"/>
    </source>
</evidence>
<keyword evidence="2" id="KW-1003">Cell membrane</keyword>
<dbReference type="eggNOG" id="COG2966">
    <property type="taxonomic scope" value="Bacteria"/>
</dbReference>
<evidence type="ECO:0000256" key="5">
    <source>
        <dbReference type="ARBA" id="ARBA00023136"/>
    </source>
</evidence>
<feature type="transmembrane region" description="Helical" evidence="7">
    <location>
        <begin position="227"/>
        <end position="248"/>
    </location>
</feature>
<protein>
    <submittedName>
        <fullName evidence="9">Inner membrane protein YjjP</fullName>
    </submittedName>
</protein>
<dbReference type="Pfam" id="PF06738">
    <property type="entry name" value="ThrE"/>
    <property type="match status" value="1"/>
</dbReference>
<dbReference type="HOGENOM" id="CLU_070277_0_0_9"/>
<name>A0A075R4F0_BRELA</name>
<dbReference type="GO" id="GO:0022857">
    <property type="term" value="F:transmembrane transporter activity"/>
    <property type="evidence" value="ECO:0007669"/>
    <property type="project" value="InterPro"/>
</dbReference>